<evidence type="ECO:0000256" key="1">
    <source>
        <dbReference type="SAM" id="Phobius"/>
    </source>
</evidence>
<accession>A0A1F7HG80</accession>
<evidence type="ECO:0000313" key="2">
    <source>
        <dbReference type="EMBL" id="OGK30231.1"/>
    </source>
</evidence>
<gene>
    <name evidence="2" type="ORF">A3F29_03635</name>
</gene>
<sequence length="104" mass="11383">MEREGRIARGIQRVKKVIFKDQERARKIAYAGYGTSAVSLIGAAKFLEHHLPSILTYGLFAIGLLALEAGLAIDRKATFTPSRNPIIPAEASVRTYHSPHPPTS</sequence>
<protein>
    <submittedName>
        <fullName evidence="2">Uncharacterized protein</fullName>
    </submittedName>
</protein>
<evidence type="ECO:0000313" key="3">
    <source>
        <dbReference type="Proteomes" id="UP000177199"/>
    </source>
</evidence>
<reference evidence="2 3" key="1">
    <citation type="journal article" date="2016" name="Nat. Commun.">
        <title>Thousands of microbial genomes shed light on interconnected biogeochemical processes in an aquifer system.</title>
        <authorList>
            <person name="Anantharaman K."/>
            <person name="Brown C.T."/>
            <person name="Hug L.A."/>
            <person name="Sharon I."/>
            <person name="Castelle C.J."/>
            <person name="Probst A.J."/>
            <person name="Thomas B.C."/>
            <person name="Singh A."/>
            <person name="Wilkins M.J."/>
            <person name="Karaoz U."/>
            <person name="Brodie E.L."/>
            <person name="Williams K.H."/>
            <person name="Hubbard S.S."/>
            <person name="Banfield J.F."/>
        </authorList>
    </citation>
    <scope>NUCLEOTIDE SEQUENCE [LARGE SCALE GENOMIC DNA]</scope>
</reference>
<feature type="transmembrane region" description="Helical" evidence="1">
    <location>
        <begin position="53"/>
        <end position="73"/>
    </location>
</feature>
<proteinExistence type="predicted"/>
<feature type="transmembrane region" description="Helical" evidence="1">
    <location>
        <begin position="28"/>
        <end position="47"/>
    </location>
</feature>
<keyword evidence="1" id="KW-0812">Transmembrane</keyword>
<keyword evidence="1" id="KW-1133">Transmembrane helix</keyword>
<organism evidence="2 3">
    <name type="scientific">Candidatus Roizmanbacteria bacterium RIFCSPHIGHO2_12_FULL_33_9</name>
    <dbReference type="NCBI Taxonomy" id="1802045"/>
    <lineage>
        <taxon>Bacteria</taxon>
        <taxon>Candidatus Roizmaniibacteriota</taxon>
    </lineage>
</organism>
<dbReference type="AlphaFoldDB" id="A0A1F7HG80"/>
<dbReference type="EMBL" id="MFZV01000049">
    <property type="protein sequence ID" value="OGK30231.1"/>
    <property type="molecule type" value="Genomic_DNA"/>
</dbReference>
<keyword evidence="1" id="KW-0472">Membrane</keyword>
<comment type="caution">
    <text evidence="2">The sequence shown here is derived from an EMBL/GenBank/DDBJ whole genome shotgun (WGS) entry which is preliminary data.</text>
</comment>
<name>A0A1F7HG80_9BACT</name>
<dbReference type="Proteomes" id="UP000177199">
    <property type="component" value="Unassembled WGS sequence"/>
</dbReference>